<protein>
    <submittedName>
        <fullName evidence="1">Uncharacterized protein</fullName>
    </submittedName>
</protein>
<proteinExistence type="predicted"/>
<dbReference type="EMBL" id="AB646134">
    <property type="protein sequence ID" value="BAM64821.1"/>
    <property type="molecule type" value="Genomic_DNA"/>
</dbReference>
<sequence>MKEQSVKLDNEDIKLEDAGREEGKQIGNYTRPISHQVYNFKEIEVAMNKFPGLVKSVKKEYGPGISL</sequence>
<accession>K4PYT9</accession>
<reference evidence="1" key="1">
    <citation type="journal article" date="2012" name="Genetics">
        <title>Unusual and typical features of a novel restorer-of-fertility gene of sugar beet (Beta vulgaris L.).</title>
        <authorList>
            <person name="Matsuhira H."/>
            <person name="Kagami H."/>
            <person name="Kurata M."/>
            <person name="Kitazaki K."/>
            <person name="Matsunaga M."/>
            <person name="Hamaguchi Y."/>
            <person name="Hagihara E."/>
            <person name="Ueda M."/>
            <person name="Harada M."/>
            <person name="Muramatsu A."/>
            <person name="Yui-Kurino R."/>
            <person name="Taguchi K."/>
            <person name="Tamagake H."/>
            <person name="Mikami T."/>
            <person name="Kubo T."/>
        </authorList>
    </citation>
    <scope>NUCLEOTIDE SEQUENCE</scope>
</reference>
<organism evidence="1">
    <name type="scientific">Beta vulgaris</name>
    <name type="common">Sugar beet</name>
    <dbReference type="NCBI Taxonomy" id="161934"/>
    <lineage>
        <taxon>Eukaryota</taxon>
        <taxon>Viridiplantae</taxon>
        <taxon>Streptophyta</taxon>
        <taxon>Embryophyta</taxon>
        <taxon>Tracheophyta</taxon>
        <taxon>Spermatophyta</taxon>
        <taxon>Magnoliopsida</taxon>
        <taxon>eudicotyledons</taxon>
        <taxon>Gunneridae</taxon>
        <taxon>Pentapetalae</taxon>
        <taxon>Caryophyllales</taxon>
        <taxon>Chenopodiaceae</taxon>
        <taxon>Betoideae</taxon>
        <taxon>Beta</taxon>
    </lineage>
</organism>
<name>K4PYT9_BETVU</name>
<dbReference type="AlphaFoldDB" id="K4PYT9"/>
<evidence type="ECO:0000313" key="1">
    <source>
        <dbReference type="EMBL" id="BAM64821.1"/>
    </source>
</evidence>